<dbReference type="CDD" id="cd12915">
    <property type="entry name" value="PDC2_DGC_like"/>
    <property type="match status" value="1"/>
</dbReference>
<dbReference type="GO" id="GO:0005886">
    <property type="term" value="C:plasma membrane"/>
    <property type="evidence" value="ECO:0007669"/>
    <property type="project" value="UniProtKB-SubCell"/>
</dbReference>
<keyword evidence="3" id="KW-1003">Cell membrane</keyword>
<comment type="catalytic activity">
    <reaction evidence="7">
        <text>2 GTP = 3',3'-c-di-GMP + 2 diphosphate</text>
        <dbReference type="Rhea" id="RHEA:24898"/>
        <dbReference type="ChEBI" id="CHEBI:33019"/>
        <dbReference type="ChEBI" id="CHEBI:37565"/>
        <dbReference type="ChEBI" id="CHEBI:58805"/>
        <dbReference type="EC" id="2.7.7.65"/>
    </reaction>
</comment>
<comment type="caution">
    <text evidence="10">The sequence shown here is derived from an EMBL/GenBank/DDBJ whole genome shotgun (WGS) entry which is preliminary data.</text>
</comment>
<dbReference type="Pfam" id="PF02743">
    <property type="entry name" value="dCache_1"/>
    <property type="match status" value="1"/>
</dbReference>
<organism evidence="10 13">
    <name type="scientific">Paraburkholderia ginsengiterrae</name>
    <dbReference type="NCBI Taxonomy" id="1462993"/>
    <lineage>
        <taxon>Bacteria</taxon>
        <taxon>Pseudomonadati</taxon>
        <taxon>Pseudomonadota</taxon>
        <taxon>Betaproteobacteria</taxon>
        <taxon>Burkholderiales</taxon>
        <taxon>Burkholderiaceae</taxon>
        <taxon>Paraburkholderia</taxon>
    </lineage>
</organism>
<evidence type="ECO:0000256" key="6">
    <source>
        <dbReference type="ARBA" id="ARBA00023136"/>
    </source>
</evidence>
<dbReference type="GO" id="GO:0052621">
    <property type="term" value="F:diguanylate cyclase activity"/>
    <property type="evidence" value="ECO:0007669"/>
    <property type="project" value="UniProtKB-EC"/>
</dbReference>
<feature type="transmembrane region" description="Helical" evidence="8">
    <location>
        <begin position="301"/>
        <end position="325"/>
    </location>
</feature>
<dbReference type="PANTHER" id="PTHR45138">
    <property type="entry name" value="REGULATORY COMPONENTS OF SENSORY TRANSDUCTION SYSTEM"/>
    <property type="match status" value="1"/>
</dbReference>
<comment type="subcellular location">
    <subcellularLocation>
        <location evidence="1">Cell membrane</location>
        <topology evidence="1">Multi-pass membrane protein</topology>
    </subcellularLocation>
</comment>
<dbReference type="EMBL" id="LXJZ01000216">
    <property type="protein sequence ID" value="OAJ53324.1"/>
    <property type="molecule type" value="Genomic_DNA"/>
</dbReference>
<dbReference type="NCBIfam" id="TIGR00254">
    <property type="entry name" value="GGDEF"/>
    <property type="match status" value="1"/>
</dbReference>
<dbReference type="STRING" id="1462993.A6V36_37155"/>
<keyword evidence="12" id="KW-1185">Reference proteome</keyword>
<dbReference type="InterPro" id="IPR000160">
    <property type="entry name" value="GGDEF_dom"/>
</dbReference>
<evidence type="ECO:0000256" key="4">
    <source>
        <dbReference type="ARBA" id="ARBA00022692"/>
    </source>
</evidence>
<dbReference type="Proteomes" id="UP000078116">
    <property type="component" value="Unassembled WGS sequence"/>
</dbReference>
<evidence type="ECO:0000256" key="2">
    <source>
        <dbReference type="ARBA" id="ARBA00012528"/>
    </source>
</evidence>
<dbReference type="EC" id="2.7.7.65" evidence="2"/>
<dbReference type="InterPro" id="IPR050469">
    <property type="entry name" value="Diguanylate_Cyclase"/>
</dbReference>
<dbReference type="InterPro" id="IPR043128">
    <property type="entry name" value="Rev_trsase/Diguanyl_cyclase"/>
</dbReference>
<dbReference type="AlphaFoldDB" id="A0A1A9MXY9"/>
<reference evidence="12 13" key="1">
    <citation type="submission" date="2016-04" db="EMBL/GenBank/DDBJ databases">
        <title>Reclassification of Paraburkholderia panaciterrae (Farh et al. 2015) Dobritsa &amp; Samadpour 2016 as a later homotypic synonym of Paraburkholderia ginsengiterrae (Farh et al. 2015) Dobritsa &amp; Samadpour 2016.</title>
        <authorList>
            <person name="Dobritsa A.P."/>
            <person name="Kutumbaka K."/>
            <person name="Samadpour M."/>
        </authorList>
    </citation>
    <scope>NUCLEOTIDE SEQUENCE [LARGE SCALE GENOMIC DNA]</scope>
    <source>
        <strain evidence="10 13">DCY85</strain>
        <strain evidence="11 12">DCY85-1</strain>
    </source>
</reference>
<accession>A0A1A9MXY9</accession>
<dbReference type="SUPFAM" id="SSF55073">
    <property type="entry name" value="Nucleotide cyclase"/>
    <property type="match status" value="1"/>
</dbReference>
<feature type="domain" description="GGDEF" evidence="9">
    <location>
        <begin position="369"/>
        <end position="504"/>
    </location>
</feature>
<evidence type="ECO:0000256" key="1">
    <source>
        <dbReference type="ARBA" id="ARBA00004651"/>
    </source>
</evidence>
<evidence type="ECO:0000256" key="3">
    <source>
        <dbReference type="ARBA" id="ARBA00022475"/>
    </source>
</evidence>
<evidence type="ECO:0000256" key="7">
    <source>
        <dbReference type="ARBA" id="ARBA00034247"/>
    </source>
</evidence>
<dbReference type="CDD" id="cd01949">
    <property type="entry name" value="GGDEF"/>
    <property type="match status" value="1"/>
</dbReference>
<evidence type="ECO:0000313" key="10">
    <source>
        <dbReference type="EMBL" id="OAJ52291.1"/>
    </source>
</evidence>
<dbReference type="PROSITE" id="PS50887">
    <property type="entry name" value="GGDEF"/>
    <property type="match status" value="1"/>
</dbReference>
<dbReference type="EMBL" id="LXKA01000375">
    <property type="protein sequence ID" value="OAJ52291.1"/>
    <property type="molecule type" value="Genomic_DNA"/>
</dbReference>
<dbReference type="GO" id="GO:1902201">
    <property type="term" value="P:negative regulation of bacterial-type flagellum-dependent cell motility"/>
    <property type="evidence" value="ECO:0007669"/>
    <property type="project" value="TreeGrafter"/>
</dbReference>
<evidence type="ECO:0000313" key="11">
    <source>
        <dbReference type="EMBL" id="OAJ53324.1"/>
    </source>
</evidence>
<evidence type="ECO:0000256" key="8">
    <source>
        <dbReference type="SAM" id="Phobius"/>
    </source>
</evidence>
<evidence type="ECO:0000313" key="13">
    <source>
        <dbReference type="Proteomes" id="UP000078116"/>
    </source>
</evidence>
<dbReference type="Gene3D" id="3.30.70.270">
    <property type="match status" value="1"/>
</dbReference>
<dbReference type="SMART" id="SM00267">
    <property type="entry name" value="GGDEF"/>
    <property type="match status" value="1"/>
</dbReference>
<sequence length="513" mass="55383">MRNAMIPSPRRWWSAIATAMGSRPVIAGLACTGVATAMAALTLATLYTGRADALDHARETAVNLVSLISSDLARNVEIDDLSLKAMVDGAQQPITWKLPPDIRDAVLFDRATTAVYLGGAFILDSSGRVAVSQNKGVYPPVALNDRDYFIAQQRSPNVGLYISHPYRSRLRDGKWSIALTRRINNPDGSFNGIAVMAIRMEYFQSLLSRISTGRAGSVFVALDDGTLLARKPYVEKVIGIRVRSASFDYMRTHPSGSFVAKATVDGVERMYSFSRVPGSPLIAVVAPAVDDILSPWRERSLLVGTLTLAFGMVFVAVSWMLAFALRDKIRVQGKLVRWAATDALTGLSNRRALDARLDAEWTQAARQGSAISVAFVDIDHFKRFNDLYGHAMGDEVLSAVADCLTEVARASDVVVRYGGEEFAVLLPDTDAAGAIAAGERMRKNVEGMTHFAQTEGRPIVTVSVGCATRLPALGGEPRELLLAADEQLYSAKGAGRNRVMHEISAAGSFAAST</sequence>
<keyword evidence="6 8" id="KW-0472">Membrane</keyword>
<dbReference type="CDD" id="cd12914">
    <property type="entry name" value="PDC1_DGC_like"/>
    <property type="match status" value="1"/>
</dbReference>
<gene>
    <name evidence="11" type="ORF">A6V36_37155</name>
    <name evidence="10" type="ORF">A6V37_36825</name>
</gene>
<keyword evidence="5 8" id="KW-1133">Transmembrane helix</keyword>
<evidence type="ECO:0000313" key="12">
    <source>
        <dbReference type="Proteomes" id="UP000077961"/>
    </source>
</evidence>
<protein>
    <recommendedName>
        <fullName evidence="2">diguanylate cyclase</fullName>
        <ecNumber evidence="2">2.7.7.65</ecNumber>
    </recommendedName>
</protein>
<dbReference type="FunFam" id="3.30.70.270:FF:000001">
    <property type="entry name" value="Diguanylate cyclase domain protein"/>
    <property type="match status" value="1"/>
</dbReference>
<dbReference type="Gene3D" id="3.30.450.20">
    <property type="entry name" value="PAS domain"/>
    <property type="match status" value="2"/>
</dbReference>
<proteinExistence type="predicted"/>
<evidence type="ECO:0000259" key="9">
    <source>
        <dbReference type="PROSITE" id="PS50887"/>
    </source>
</evidence>
<dbReference type="OrthoDB" id="9813903at2"/>
<dbReference type="GO" id="GO:0043709">
    <property type="term" value="P:cell adhesion involved in single-species biofilm formation"/>
    <property type="evidence" value="ECO:0007669"/>
    <property type="project" value="TreeGrafter"/>
</dbReference>
<dbReference type="PANTHER" id="PTHR45138:SF9">
    <property type="entry name" value="DIGUANYLATE CYCLASE DGCM-RELATED"/>
    <property type="match status" value="1"/>
</dbReference>
<dbReference type="InterPro" id="IPR033479">
    <property type="entry name" value="dCache_1"/>
</dbReference>
<name>A0A1A9MXY9_9BURK</name>
<dbReference type="Proteomes" id="UP000077961">
    <property type="component" value="Unassembled WGS sequence"/>
</dbReference>
<dbReference type="Pfam" id="PF00990">
    <property type="entry name" value="GGDEF"/>
    <property type="match status" value="1"/>
</dbReference>
<dbReference type="InterPro" id="IPR029787">
    <property type="entry name" value="Nucleotide_cyclase"/>
</dbReference>
<keyword evidence="4 8" id="KW-0812">Transmembrane</keyword>
<evidence type="ECO:0000256" key="5">
    <source>
        <dbReference type="ARBA" id="ARBA00022989"/>
    </source>
</evidence>